<dbReference type="EMBL" id="JAGHKT020000025">
    <property type="protein sequence ID" value="MCM5673277.1"/>
    <property type="molecule type" value="Genomic_DNA"/>
</dbReference>
<name>A0A8X8KLI8_STAHO</name>
<accession>A0A8X8KLI8</accession>
<dbReference type="Pfam" id="PF19786">
    <property type="entry name" value="DUF6270"/>
    <property type="match status" value="1"/>
</dbReference>
<organism evidence="1 2">
    <name type="scientific">Staphylococcus hominis</name>
    <dbReference type="NCBI Taxonomy" id="1290"/>
    <lineage>
        <taxon>Bacteria</taxon>
        <taxon>Bacillati</taxon>
        <taxon>Bacillota</taxon>
        <taxon>Bacilli</taxon>
        <taxon>Bacillales</taxon>
        <taxon>Staphylococcaceae</taxon>
        <taxon>Staphylococcus</taxon>
    </lineage>
</organism>
<dbReference type="RefSeq" id="WP_017175159.1">
    <property type="nucleotide sequence ID" value="NZ_JAGHKT020000025.1"/>
</dbReference>
<reference evidence="1 2" key="1">
    <citation type="submission" date="2022-06" db="EMBL/GenBank/DDBJ databases">
        <title>Staphylococcus hominis ShoR14 genome sequence.</title>
        <authorList>
            <person name="Yeo C.C."/>
            <person name="Chew C.H."/>
            <person name="Che Hamzah A.M."/>
            <person name="Al-Trad E.I."/>
        </authorList>
    </citation>
    <scope>NUCLEOTIDE SEQUENCE [LARGE SCALE GENOMIC DNA]</scope>
    <source>
        <strain evidence="1 2">ShoR14</strain>
    </source>
</reference>
<comment type="caution">
    <text evidence="1">The sequence shown here is derived from an EMBL/GenBank/DDBJ whole genome shotgun (WGS) entry which is preliminary data.</text>
</comment>
<evidence type="ECO:0000313" key="1">
    <source>
        <dbReference type="EMBL" id="MCM5673277.1"/>
    </source>
</evidence>
<evidence type="ECO:0000313" key="2">
    <source>
        <dbReference type="Proteomes" id="UP000665944"/>
    </source>
</evidence>
<dbReference type="AlphaFoldDB" id="A0A8X8KLI8"/>
<protein>
    <submittedName>
        <fullName evidence="1">DUF6270 domain-containing protein</fullName>
    </submittedName>
</protein>
<dbReference type="InterPro" id="IPR046237">
    <property type="entry name" value="DUF6270"/>
</dbReference>
<proteinExistence type="predicted"/>
<sequence length="624" mass="74432">MNKVKVKSIKNEKSGWFFITNKEELIFSAQKIFNFSFPAIPSIDLKLHKYKELEEVNIYYLPIEPLFDREISRKQEWKISSNLELDNNLYGEYEIETNGLYNTILKIEYEKMSIVVSPKLIKPMLQSENFNEYLILDVDDNEHDFDKELVIKKRPLPKLWHFHTYVVKSTHFKTDKWDLREEINKLDIISENLDIWDVFIRYKINNQISDKYLLVNDSFDKKIFTNNGVNFIFYKTKSNSLAIKVRKNNYLIQGKLDDITETKENLIFKYKNVTLNKFIVKEKTNKIVPQIFEFSFKDNSINKNIILEKLPDLDADYDLFLENDSVENKLKNINTKINFSSKNKEVEIFENNKNELVLKVKERSSNKIRIAVLGSCYSRNMFNSGEYFNPNYKDVYDVVFTQFHSSVTSAVSSPVNLNYSSEKYIKDSQLQYVKRDFQKNIFNELSRVNCQYIIIDFFVDATQPLIKTNDNNYVSGNLHLRETKLLKCWKDIDFIRQVENEEYFIKWKEDLNIYMDNISKIVPLEKIILVKGRSAYAYKDKFGNRHNVKNPKLSIQQNYFWERMNNHFLKSYPRVKVIDMTEDFWIADFKHPFGASLVHYSSEFYKEEFNRLNKIILKDLLANK</sequence>
<keyword evidence="2" id="KW-1185">Reference proteome</keyword>
<gene>
    <name evidence="1" type="ORF">J7T32_011120</name>
</gene>
<dbReference type="Proteomes" id="UP000665944">
    <property type="component" value="Unassembled WGS sequence"/>
</dbReference>